<feature type="non-terminal residue" evidence="4">
    <location>
        <position position="240"/>
    </location>
</feature>
<gene>
    <name evidence="4" type="ORF">TPC1_16575</name>
</gene>
<dbReference type="InterPro" id="IPR000415">
    <property type="entry name" value="Nitroreductase-like"/>
</dbReference>
<feature type="domain" description="4Fe-4S ferredoxin-type" evidence="3">
    <location>
        <begin position="29"/>
        <end position="58"/>
    </location>
</feature>
<dbReference type="Pfam" id="PF12838">
    <property type="entry name" value="Fer4_7"/>
    <property type="match status" value="1"/>
</dbReference>
<organism evidence="4">
    <name type="scientific">Trepomonas sp. PC1</name>
    <dbReference type="NCBI Taxonomy" id="1076344"/>
    <lineage>
        <taxon>Eukaryota</taxon>
        <taxon>Metamonada</taxon>
        <taxon>Diplomonadida</taxon>
        <taxon>Hexamitidae</taxon>
        <taxon>Hexamitinae</taxon>
        <taxon>Trepomonas</taxon>
    </lineage>
</organism>
<name>A0A146K4A8_9EUKA</name>
<dbReference type="SUPFAM" id="SSF55469">
    <property type="entry name" value="FMN-dependent nitroreductase-like"/>
    <property type="match status" value="1"/>
</dbReference>
<dbReference type="EMBL" id="GDID01004884">
    <property type="protein sequence ID" value="JAP91722.1"/>
    <property type="molecule type" value="Transcribed_RNA"/>
</dbReference>
<dbReference type="InterPro" id="IPR017896">
    <property type="entry name" value="4Fe4S_Fe-S-bd"/>
</dbReference>
<evidence type="ECO:0000313" key="4">
    <source>
        <dbReference type="EMBL" id="JAP91722.1"/>
    </source>
</evidence>
<sequence length="240" mass="26870">IHFVVNDQCILCGACVENCVSNALKIEDNKIVIDEQKCIGCGQCFAICPQGAVQMFGCDSSIDYTSHHKIEQAIAMRRSFRKFTQDEVPKELISELLNLTRFCPSSKNRRLVQFVVLTKQVLIELRPIVSQYMEEHKQYQLMSNDDDPVFRGCSDVILAIIPKGESSEDGVIALATFELAAQARDLGTFWCGILKEACKLDEVKQIVGITDEIEIVGAICVGYPAVQFIRPAARKPMQYE</sequence>
<dbReference type="SUPFAM" id="SSF54862">
    <property type="entry name" value="4Fe-4S ferredoxins"/>
    <property type="match status" value="1"/>
</dbReference>
<dbReference type="Gene3D" id="3.40.109.10">
    <property type="entry name" value="NADH Oxidase"/>
    <property type="match status" value="1"/>
</dbReference>
<accession>A0A146K4A8</accession>
<dbReference type="AlphaFoldDB" id="A0A146K4A8"/>
<dbReference type="PROSITE" id="PS00198">
    <property type="entry name" value="4FE4S_FER_1"/>
    <property type="match status" value="1"/>
</dbReference>
<keyword evidence="2" id="KW-0560">Oxidoreductase</keyword>
<dbReference type="InterPro" id="IPR017900">
    <property type="entry name" value="4Fe4S_Fe_S_CS"/>
</dbReference>
<comment type="similarity">
    <text evidence="1">Belongs to the nitroreductase family.</text>
</comment>
<proteinExistence type="inferred from homology"/>
<reference evidence="4" key="1">
    <citation type="submission" date="2015-07" db="EMBL/GenBank/DDBJ databases">
        <title>Adaptation to a free-living lifestyle via gene acquisitions in the diplomonad Trepomonas sp. PC1.</title>
        <authorList>
            <person name="Xu F."/>
            <person name="Jerlstrom-Hultqvist J."/>
            <person name="Kolisko M."/>
            <person name="Simpson A.G.B."/>
            <person name="Roger A.J."/>
            <person name="Svard S.G."/>
            <person name="Andersson J.O."/>
        </authorList>
    </citation>
    <scope>NUCLEOTIDE SEQUENCE</scope>
    <source>
        <strain evidence="4">PC1</strain>
    </source>
</reference>
<dbReference type="PANTHER" id="PTHR43673">
    <property type="entry name" value="NAD(P)H NITROREDUCTASE YDGI-RELATED"/>
    <property type="match status" value="1"/>
</dbReference>
<protein>
    <submittedName>
        <fullName evidence="4">Nitroreductase</fullName>
    </submittedName>
</protein>
<evidence type="ECO:0000259" key="3">
    <source>
        <dbReference type="PROSITE" id="PS51379"/>
    </source>
</evidence>
<evidence type="ECO:0000256" key="2">
    <source>
        <dbReference type="ARBA" id="ARBA00023002"/>
    </source>
</evidence>
<dbReference type="Gene3D" id="3.30.70.20">
    <property type="match status" value="1"/>
</dbReference>
<dbReference type="GO" id="GO:0016491">
    <property type="term" value="F:oxidoreductase activity"/>
    <property type="evidence" value="ECO:0007669"/>
    <property type="project" value="UniProtKB-KW"/>
</dbReference>
<feature type="domain" description="4Fe-4S ferredoxin-type" evidence="3">
    <location>
        <begin position="1"/>
        <end position="28"/>
    </location>
</feature>
<dbReference type="InterPro" id="IPR029479">
    <property type="entry name" value="Nitroreductase"/>
</dbReference>
<dbReference type="PANTHER" id="PTHR43673:SF10">
    <property type="entry name" value="NADH DEHYDROGENASE_NAD(P)H NITROREDUCTASE XCC3605-RELATED"/>
    <property type="match status" value="1"/>
</dbReference>
<feature type="non-terminal residue" evidence="4">
    <location>
        <position position="1"/>
    </location>
</feature>
<evidence type="ECO:0000256" key="1">
    <source>
        <dbReference type="ARBA" id="ARBA00007118"/>
    </source>
</evidence>
<dbReference type="Pfam" id="PF00881">
    <property type="entry name" value="Nitroreductase"/>
    <property type="match status" value="1"/>
</dbReference>
<dbReference type="PROSITE" id="PS51379">
    <property type="entry name" value="4FE4S_FER_2"/>
    <property type="match status" value="2"/>
</dbReference>